<sequence>MSPRALVITTCASEVVGALLLPVLLASWGTSMVGTSTTSRVSWVVGSAATRGWGGGSRGHSVSAVTRVVGFMGATTAGNGRECNLCRNRESTFTTGFIYSRRSINTLGGGARRSGATAATAATAAAVAGAGLGTRGLRLPDLGCRGILTLEDFRHLESSLPALRTLWYKEAQAIHMEKPHAESLALHKERCRSKPNMIPPLSVPAPVTLTYNYMRSQHRTTPASPSYRNCER</sequence>
<protein>
    <submittedName>
        <fullName evidence="2">Uncharacterized protein LOC116661873</fullName>
    </submittedName>
</protein>
<dbReference type="KEGG" id="cfr:116661873"/>
<dbReference type="AlphaFoldDB" id="A0A8B8SLG1"/>
<proteinExistence type="predicted"/>
<dbReference type="Proteomes" id="UP000694856">
    <property type="component" value="Chromosome X"/>
</dbReference>
<evidence type="ECO:0000313" key="1">
    <source>
        <dbReference type="Proteomes" id="UP000694856"/>
    </source>
</evidence>
<gene>
    <name evidence="2" type="primary">LOC116661873</name>
</gene>
<dbReference type="GeneID" id="116661873"/>
<dbReference type="RefSeq" id="XP_032330574.1">
    <property type="nucleotide sequence ID" value="XM_032474683.1"/>
</dbReference>
<reference evidence="2" key="1">
    <citation type="submission" date="2025-08" db="UniProtKB">
        <authorList>
            <consortium name="RefSeq"/>
        </authorList>
    </citation>
    <scope>IDENTIFICATION</scope>
    <source>
        <tissue evidence="2">Ear skin</tissue>
    </source>
</reference>
<name>A0A8B8SLG1_CAMFR</name>
<evidence type="ECO:0000313" key="2">
    <source>
        <dbReference type="RefSeq" id="XP_032330574.1"/>
    </source>
</evidence>
<accession>A0A8B8SLG1</accession>
<organism evidence="1 2">
    <name type="scientific">Camelus ferus</name>
    <name type="common">Wild bactrian camel</name>
    <name type="synonym">Camelus bactrianus ferus</name>
    <dbReference type="NCBI Taxonomy" id="419612"/>
    <lineage>
        <taxon>Eukaryota</taxon>
        <taxon>Metazoa</taxon>
        <taxon>Chordata</taxon>
        <taxon>Craniata</taxon>
        <taxon>Vertebrata</taxon>
        <taxon>Euteleostomi</taxon>
        <taxon>Mammalia</taxon>
        <taxon>Eutheria</taxon>
        <taxon>Laurasiatheria</taxon>
        <taxon>Artiodactyla</taxon>
        <taxon>Tylopoda</taxon>
        <taxon>Camelidae</taxon>
        <taxon>Camelus</taxon>
    </lineage>
</organism>
<keyword evidence="1" id="KW-1185">Reference proteome</keyword>